<evidence type="ECO:0000313" key="1">
    <source>
        <dbReference type="EMBL" id="MBW84782.1"/>
    </source>
</evidence>
<protein>
    <submittedName>
        <fullName evidence="1">Uncharacterized protein</fullName>
    </submittedName>
</protein>
<dbReference type="AlphaFoldDB" id="A0A2P2IU72"/>
<proteinExistence type="predicted"/>
<organism evidence="1">
    <name type="scientific">Rhizophora mucronata</name>
    <name type="common">Asiatic mangrove</name>
    <dbReference type="NCBI Taxonomy" id="61149"/>
    <lineage>
        <taxon>Eukaryota</taxon>
        <taxon>Viridiplantae</taxon>
        <taxon>Streptophyta</taxon>
        <taxon>Embryophyta</taxon>
        <taxon>Tracheophyta</taxon>
        <taxon>Spermatophyta</taxon>
        <taxon>Magnoliopsida</taxon>
        <taxon>eudicotyledons</taxon>
        <taxon>Gunneridae</taxon>
        <taxon>Pentapetalae</taxon>
        <taxon>rosids</taxon>
        <taxon>fabids</taxon>
        <taxon>Malpighiales</taxon>
        <taxon>Rhizophoraceae</taxon>
        <taxon>Rhizophora</taxon>
    </lineage>
</organism>
<reference evidence="1" key="1">
    <citation type="submission" date="2018-02" db="EMBL/GenBank/DDBJ databases">
        <title>Rhizophora mucronata_Transcriptome.</title>
        <authorList>
            <person name="Meera S.P."/>
            <person name="Sreeshan A."/>
            <person name="Augustine A."/>
        </authorList>
    </citation>
    <scope>NUCLEOTIDE SEQUENCE</scope>
    <source>
        <tissue evidence="1">Leaf</tissue>
    </source>
</reference>
<sequence>MHLLKTKTKAISHSFACWIFISQVNAFVMT</sequence>
<name>A0A2P2IU72_RHIMU</name>
<accession>A0A2P2IU72</accession>
<dbReference type="EMBL" id="GGEC01004299">
    <property type="protein sequence ID" value="MBW84782.1"/>
    <property type="molecule type" value="Transcribed_RNA"/>
</dbReference>